<accession>A0A081BH54</accession>
<sequence>MSFIKKNRVSLWTLGIILVAGVVALWFAPLIVVANVWFMIGLLFLIGAAFFILEKAHLFAGWFHFRKKGEEDLKKEKIKVESVGSLKNGPIVVNRYARFCLIVGVTLIVVSIFLTLI</sequence>
<reference evidence="3" key="1">
    <citation type="journal article" date="2014" name="Genome Announc.">
        <title>Draft Genome Sequence of Lactobacillus oryzae Strain SG293T.</title>
        <authorList>
            <person name="Tanizawa Y."/>
            <person name="Fujisawa T."/>
            <person name="Mochizuki T."/>
            <person name="Kaminuma E."/>
            <person name="Nakamura Y."/>
            <person name="Tohno M."/>
        </authorList>
    </citation>
    <scope>NUCLEOTIDE SEQUENCE [LARGE SCALE GENOMIC DNA]</scope>
    <source>
        <strain evidence="3">SG293</strain>
    </source>
</reference>
<keyword evidence="4" id="KW-1185">Reference proteome</keyword>
<dbReference type="InterPro" id="IPR025007">
    <property type="entry name" value="DUF3899"/>
</dbReference>
<proteinExistence type="predicted"/>
<keyword evidence="1" id="KW-0472">Membrane</keyword>
<dbReference type="AlphaFoldDB" id="A0A081BH54"/>
<dbReference type="RefSeq" id="WP_034526569.1">
    <property type="nucleotide sequence ID" value="NZ_BBJM01000005.1"/>
</dbReference>
<dbReference type="eggNOG" id="ENOG5030ADY">
    <property type="taxonomic scope" value="Bacteria"/>
</dbReference>
<dbReference type="EMBL" id="BBJM01000005">
    <property type="protein sequence ID" value="GAK47372.1"/>
    <property type="molecule type" value="Genomic_DNA"/>
</dbReference>
<dbReference type="Pfam" id="PF13038">
    <property type="entry name" value="DUF3899"/>
    <property type="match status" value="1"/>
</dbReference>
<dbReference type="STRING" id="1291743.LOSG293_050420"/>
<gene>
    <name evidence="3" type="ORF">LOSG293_050420</name>
</gene>
<keyword evidence="1" id="KW-1133">Transmembrane helix</keyword>
<evidence type="ECO:0000313" key="3">
    <source>
        <dbReference type="EMBL" id="GAK47372.1"/>
    </source>
</evidence>
<dbReference type="Proteomes" id="UP000028700">
    <property type="component" value="Unassembled WGS sequence"/>
</dbReference>
<dbReference type="OrthoDB" id="2322259at2"/>
<evidence type="ECO:0000313" key="4">
    <source>
        <dbReference type="Proteomes" id="UP000028700"/>
    </source>
</evidence>
<keyword evidence="1" id="KW-0812">Transmembrane</keyword>
<feature type="transmembrane region" description="Helical" evidence="1">
    <location>
        <begin position="9"/>
        <end position="28"/>
    </location>
</feature>
<feature type="transmembrane region" description="Helical" evidence="1">
    <location>
        <begin position="96"/>
        <end position="116"/>
    </location>
</feature>
<name>A0A081BH54_9LACO</name>
<feature type="domain" description="DUF3899" evidence="2">
    <location>
        <begin position="35"/>
        <end position="116"/>
    </location>
</feature>
<feature type="transmembrane region" description="Helical" evidence="1">
    <location>
        <begin position="34"/>
        <end position="53"/>
    </location>
</feature>
<protein>
    <recommendedName>
        <fullName evidence="2">DUF3899 domain-containing protein</fullName>
    </recommendedName>
</protein>
<evidence type="ECO:0000256" key="1">
    <source>
        <dbReference type="SAM" id="Phobius"/>
    </source>
</evidence>
<evidence type="ECO:0000259" key="2">
    <source>
        <dbReference type="Pfam" id="PF13038"/>
    </source>
</evidence>
<organism evidence="3 4">
    <name type="scientific">Secundilactobacillus oryzae JCM 18671</name>
    <dbReference type="NCBI Taxonomy" id="1291743"/>
    <lineage>
        <taxon>Bacteria</taxon>
        <taxon>Bacillati</taxon>
        <taxon>Bacillota</taxon>
        <taxon>Bacilli</taxon>
        <taxon>Lactobacillales</taxon>
        <taxon>Lactobacillaceae</taxon>
        <taxon>Secundilactobacillus</taxon>
    </lineage>
</organism>
<comment type="caution">
    <text evidence="3">The sequence shown here is derived from an EMBL/GenBank/DDBJ whole genome shotgun (WGS) entry which is preliminary data.</text>
</comment>